<dbReference type="InterPro" id="IPR000073">
    <property type="entry name" value="AB_hydrolase_1"/>
</dbReference>
<dbReference type="PANTHER" id="PTHR46438:SF12">
    <property type="entry name" value="ALPHA_BETA-HYDROLASES SUPERFAMILY PROTEIN"/>
    <property type="match status" value="1"/>
</dbReference>
<evidence type="ECO:0000256" key="1">
    <source>
        <dbReference type="SAM" id="SignalP"/>
    </source>
</evidence>
<dbReference type="AlphaFoldDB" id="A0AA36J7R8"/>
<protein>
    <recommendedName>
        <fullName evidence="2">AB hydrolase-1 domain-containing protein</fullName>
    </recommendedName>
</protein>
<accession>A0AA36J7R8</accession>
<evidence type="ECO:0000313" key="4">
    <source>
        <dbReference type="Proteomes" id="UP001178507"/>
    </source>
</evidence>
<dbReference type="Proteomes" id="UP001178507">
    <property type="component" value="Unassembled WGS sequence"/>
</dbReference>
<keyword evidence="1" id="KW-0732">Signal</keyword>
<organism evidence="3 4">
    <name type="scientific">Effrenium voratum</name>
    <dbReference type="NCBI Taxonomy" id="2562239"/>
    <lineage>
        <taxon>Eukaryota</taxon>
        <taxon>Sar</taxon>
        <taxon>Alveolata</taxon>
        <taxon>Dinophyceae</taxon>
        <taxon>Suessiales</taxon>
        <taxon>Symbiodiniaceae</taxon>
        <taxon>Effrenium</taxon>
    </lineage>
</organism>
<reference evidence="3" key="1">
    <citation type="submission" date="2023-08" db="EMBL/GenBank/DDBJ databases">
        <authorList>
            <person name="Chen Y."/>
            <person name="Shah S."/>
            <person name="Dougan E. K."/>
            <person name="Thang M."/>
            <person name="Chan C."/>
        </authorList>
    </citation>
    <scope>NUCLEOTIDE SEQUENCE</scope>
</reference>
<evidence type="ECO:0000313" key="3">
    <source>
        <dbReference type="EMBL" id="CAJ1400736.1"/>
    </source>
</evidence>
<keyword evidence="4" id="KW-1185">Reference proteome</keyword>
<dbReference type="PANTHER" id="PTHR46438">
    <property type="entry name" value="ALPHA/BETA-HYDROLASES SUPERFAMILY PROTEIN"/>
    <property type="match status" value="1"/>
</dbReference>
<dbReference type="SUPFAM" id="SSF53474">
    <property type="entry name" value="alpha/beta-Hydrolases"/>
    <property type="match status" value="1"/>
</dbReference>
<feature type="chain" id="PRO_5041392566" description="AB hydrolase-1 domain-containing protein" evidence="1">
    <location>
        <begin position="26"/>
        <end position="370"/>
    </location>
</feature>
<dbReference type="InterPro" id="IPR029058">
    <property type="entry name" value="AB_hydrolase_fold"/>
</dbReference>
<proteinExistence type="predicted"/>
<evidence type="ECO:0000259" key="2">
    <source>
        <dbReference type="Pfam" id="PF00561"/>
    </source>
</evidence>
<dbReference type="Gene3D" id="3.40.50.1820">
    <property type="entry name" value="alpha/beta hydrolase"/>
    <property type="match status" value="1"/>
</dbReference>
<feature type="signal peptide" evidence="1">
    <location>
        <begin position="1"/>
        <end position="25"/>
    </location>
</feature>
<dbReference type="Pfam" id="PF00561">
    <property type="entry name" value="Abhydrolase_1"/>
    <property type="match status" value="1"/>
</dbReference>
<dbReference type="EMBL" id="CAUJNA010003382">
    <property type="protein sequence ID" value="CAJ1400736.1"/>
    <property type="molecule type" value="Genomic_DNA"/>
</dbReference>
<name>A0AA36J7R8_9DINO</name>
<gene>
    <name evidence="3" type="ORF">EVOR1521_LOCUS24029</name>
</gene>
<feature type="domain" description="AB hydrolase-1" evidence="2">
    <location>
        <begin position="64"/>
        <end position="232"/>
    </location>
</feature>
<sequence length="370" mass="41433">MRGMARTGRSLAWLAVAFAVGLRDAFLNRPRIPPTNPVGIQNRAWTWRGCQVRYQVLGEENTGPSVVLIHGLLVNADHWRKNLPALAEAGLRVYALDLLGNGYTDRLEPGSEKAAEISGERGRELRDVDTELVISRGVRQKVTVPQRHPLGSVYNIFTWSEQVSDFIKEMVKSDVFLVGNSLGSLVSLQAAIDSPDVVRGLLLVNPRFRQEHVSEAPAVARPVISWVQRVLRETPVGGWLFNALSTEAAVTEILKEPYYDSSQVTPELVEVLRSPLLLKGALESTLDILSYSTGPLLEQLLQDMRPETPVWVCWGERDPWTPLQRVSALDEFEAVKKLVEPPVQLFSFFSLFFSALRHSRKGTRRIPPKK</sequence>
<comment type="caution">
    <text evidence="3">The sequence shown here is derived from an EMBL/GenBank/DDBJ whole genome shotgun (WGS) entry which is preliminary data.</text>
</comment>